<reference evidence="9" key="1">
    <citation type="journal article" date="2016" name="Nat. Commun.">
        <title>The Gonium pectorale genome demonstrates co-option of cell cycle regulation during the evolution of multicellularity.</title>
        <authorList>
            <person name="Hanschen E.R."/>
            <person name="Marriage T.N."/>
            <person name="Ferris P.J."/>
            <person name="Hamaji T."/>
            <person name="Toyoda A."/>
            <person name="Fujiyama A."/>
            <person name="Neme R."/>
            <person name="Noguchi H."/>
            <person name="Minakuchi Y."/>
            <person name="Suzuki M."/>
            <person name="Kawai-Toyooka H."/>
            <person name="Smith D.R."/>
            <person name="Sparks H."/>
            <person name="Anderson J."/>
            <person name="Bakaric R."/>
            <person name="Luria V."/>
            <person name="Karger A."/>
            <person name="Kirschner M.W."/>
            <person name="Durand P.M."/>
            <person name="Michod R.E."/>
            <person name="Nozaki H."/>
            <person name="Olson B.J."/>
        </authorList>
    </citation>
    <scope>NUCLEOTIDE SEQUENCE [LARGE SCALE GENOMIC DNA]</scope>
    <source>
        <strain evidence="9">NIES-2863</strain>
    </source>
</reference>
<keyword evidence="6" id="KW-0413">Isomerase</keyword>
<organism evidence="8 9">
    <name type="scientific">Gonium pectorale</name>
    <name type="common">Green alga</name>
    <dbReference type="NCBI Taxonomy" id="33097"/>
    <lineage>
        <taxon>Eukaryota</taxon>
        <taxon>Viridiplantae</taxon>
        <taxon>Chlorophyta</taxon>
        <taxon>core chlorophytes</taxon>
        <taxon>Chlorophyceae</taxon>
        <taxon>CS clade</taxon>
        <taxon>Chlamydomonadales</taxon>
        <taxon>Volvocaceae</taxon>
        <taxon>Gonium</taxon>
    </lineage>
</organism>
<evidence type="ECO:0000259" key="7">
    <source>
        <dbReference type="Pfam" id="PF16363"/>
    </source>
</evidence>
<dbReference type="InterPro" id="IPR016040">
    <property type="entry name" value="NAD(P)-bd_dom"/>
</dbReference>
<protein>
    <recommendedName>
        <fullName evidence="4">UDP-glucose 4-epimerase</fullName>
        <ecNumber evidence="4">5.1.3.2</ecNumber>
    </recommendedName>
</protein>
<dbReference type="OrthoDB" id="9402762at2759"/>
<dbReference type="SUPFAM" id="SSF51735">
    <property type="entry name" value="NAD(P)-binding Rossmann-fold domains"/>
    <property type="match status" value="1"/>
</dbReference>
<dbReference type="EMBL" id="LSYV01000055">
    <property type="protein sequence ID" value="KXZ45457.1"/>
    <property type="molecule type" value="Genomic_DNA"/>
</dbReference>
<comment type="caution">
    <text evidence="8">The sequence shown here is derived from an EMBL/GenBank/DDBJ whole genome shotgun (WGS) entry which is preliminary data.</text>
</comment>
<dbReference type="GO" id="GO:0005829">
    <property type="term" value="C:cytosol"/>
    <property type="evidence" value="ECO:0007669"/>
    <property type="project" value="TreeGrafter"/>
</dbReference>
<dbReference type="PANTHER" id="PTHR43725:SF47">
    <property type="entry name" value="UDP-GLUCOSE 4-EPIMERASE"/>
    <property type="match status" value="1"/>
</dbReference>
<dbReference type="Proteomes" id="UP000075714">
    <property type="component" value="Unassembled WGS sequence"/>
</dbReference>
<keyword evidence="9" id="KW-1185">Reference proteome</keyword>
<feature type="domain" description="NAD(P)-binding" evidence="7">
    <location>
        <begin position="10"/>
        <end position="164"/>
    </location>
</feature>
<dbReference type="Pfam" id="PF16363">
    <property type="entry name" value="GDP_Man_Dehyd"/>
    <property type="match status" value="1"/>
</dbReference>
<evidence type="ECO:0000313" key="8">
    <source>
        <dbReference type="EMBL" id="KXZ45457.1"/>
    </source>
</evidence>
<comment type="cofactor">
    <cofactor evidence="2">
        <name>NAD(+)</name>
        <dbReference type="ChEBI" id="CHEBI:57540"/>
    </cofactor>
</comment>
<dbReference type="STRING" id="33097.A0A150G6I5"/>
<dbReference type="EC" id="5.1.3.2" evidence="4"/>
<name>A0A150G6I5_GONPE</name>
<comment type="pathway">
    <text evidence="3">Carbohydrate metabolism; galactose metabolism.</text>
</comment>
<keyword evidence="5" id="KW-0520">NAD</keyword>
<gene>
    <name evidence="8" type="ORF">GPECTOR_54g198</name>
</gene>
<dbReference type="PANTHER" id="PTHR43725">
    <property type="entry name" value="UDP-GLUCOSE 4-EPIMERASE"/>
    <property type="match status" value="1"/>
</dbReference>
<evidence type="ECO:0000313" key="9">
    <source>
        <dbReference type="Proteomes" id="UP000075714"/>
    </source>
</evidence>
<dbReference type="Gene3D" id="3.40.50.720">
    <property type="entry name" value="NAD(P)-binding Rossmann-like Domain"/>
    <property type="match status" value="1"/>
</dbReference>
<evidence type="ECO:0000256" key="5">
    <source>
        <dbReference type="ARBA" id="ARBA00023027"/>
    </source>
</evidence>
<evidence type="ECO:0000256" key="6">
    <source>
        <dbReference type="ARBA" id="ARBA00023235"/>
    </source>
</evidence>
<dbReference type="AlphaFoldDB" id="A0A150G6I5"/>
<dbReference type="GO" id="GO:0005996">
    <property type="term" value="P:monosaccharide metabolic process"/>
    <property type="evidence" value="ECO:0007669"/>
    <property type="project" value="TreeGrafter"/>
</dbReference>
<evidence type="ECO:0000256" key="4">
    <source>
        <dbReference type="ARBA" id="ARBA00013189"/>
    </source>
</evidence>
<sequence>MGSLDGKNIFVTGGLGFIGSHTVLVLLDHGAKVHLIDNMSNSFIRVYDHMKKLAGDKADRMTFTQCDINDKDGLTKIFEKETFDCVIHFAGFKAVGESVDKPLEYYRNNFVGTVVLLEVMRQFGLKNMVFSSSCTVYGLPEEVPITEAAALKAISPYGRTKLFQAGA</sequence>
<dbReference type="GO" id="GO:0003978">
    <property type="term" value="F:UDP-glucose 4-epimerase activity"/>
    <property type="evidence" value="ECO:0007669"/>
    <property type="project" value="UniProtKB-EC"/>
</dbReference>
<evidence type="ECO:0000256" key="3">
    <source>
        <dbReference type="ARBA" id="ARBA00004947"/>
    </source>
</evidence>
<dbReference type="InterPro" id="IPR036291">
    <property type="entry name" value="NAD(P)-bd_dom_sf"/>
</dbReference>
<evidence type="ECO:0000256" key="1">
    <source>
        <dbReference type="ARBA" id="ARBA00000083"/>
    </source>
</evidence>
<comment type="catalytic activity">
    <reaction evidence="1">
        <text>UDP-alpha-D-glucose = UDP-alpha-D-galactose</text>
        <dbReference type="Rhea" id="RHEA:22168"/>
        <dbReference type="ChEBI" id="CHEBI:58885"/>
        <dbReference type="ChEBI" id="CHEBI:66914"/>
        <dbReference type="EC" id="5.1.3.2"/>
    </reaction>
</comment>
<accession>A0A150G6I5</accession>
<proteinExistence type="predicted"/>
<evidence type="ECO:0000256" key="2">
    <source>
        <dbReference type="ARBA" id="ARBA00001911"/>
    </source>
</evidence>